<dbReference type="Pfam" id="PF21193">
    <property type="entry name" value="NMD_SH3"/>
    <property type="match status" value="1"/>
</dbReference>
<evidence type="ECO:0000256" key="7">
    <source>
        <dbReference type="RuleBase" id="RU364108"/>
    </source>
</evidence>
<evidence type="ECO:0000256" key="1">
    <source>
        <dbReference type="ARBA" id="ARBA00009794"/>
    </source>
</evidence>
<feature type="domain" description="60S ribosomal export protein NMD3 OB-fold" evidence="10">
    <location>
        <begin position="316"/>
        <end position="403"/>
    </location>
</feature>
<dbReference type="Pfam" id="PF21192">
    <property type="entry name" value="OB_NMD3"/>
    <property type="match status" value="1"/>
</dbReference>
<evidence type="ECO:0000259" key="9">
    <source>
        <dbReference type="Pfam" id="PF04981"/>
    </source>
</evidence>
<accession>A0AAW1QZY8</accession>
<comment type="caution">
    <text evidence="12">The sequence shown here is derived from an EMBL/GenBank/DDBJ whole genome shotgun (WGS) entry which is preliminary data.</text>
</comment>
<dbReference type="AlphaFoldDB" id="A0AAW1QZY8"/>
<organism evidence="12 13">
    <name type="scientific">Apatococcus lobatus</name>
    <dbReference type="NCBI Taxonomy" id="904363"/>
    <lineage>
        <taxon>Eukaryota</taxon>
        <taxon>Viridiplantae</taxon>
        <taxon>Chlorophyta</taxon>
        <taxon>core chlorophytes</taxon>
        <taxon>Trebouxiophyceae</taxon>
        <taxon>Chlorellales</taxon>
        <taxon>Chlorellaceae</taxon>
        <taxon>Apatococcus</taxon>
    </lineage>
</organism>
<dbReference type="InterPro" id="IPR048899">
    <property type="entry name" value="NMD_SH3"/>
</dbReference>
<feature type="domain" description="60S ribosomal export protein NMD3 SH3" evidence="11">
    <location>
        <begin position="252"/>
        <end position="299"/>
    </location>
</feature>
<feature type="region of interest" description="Disordered" evidence="8">
    <location>
        <begin position="520"/>
        <end position="539"/>
    </location>
</feature>
<evidence type="ECO:0000313" key="12">
    <source>
        <dbReference type="EMBL" id="KAK9826981.1"/>
    </source>
</evidence>
<dbReference type="GO" id="GO:0005634">
    <property type="term" value="C:nucleus"/>
    <property type="evidence" value="ECO:0007669"/>
    <property type="project" value="UniProtKB-SubCell"/>
</dbReference>
<comment type="similarity">
    <text evidence="1 7">Belongs to the NMD3 family.</text>
</comment>
<keyword evidence="3 7" id="KW-0813">Transport</keyword>
<evidence type="ECO:0000256" key="3">
    <source>
        <dbReference type="ARBA" id="ARBA00022448"/>
    </source>
</evidence>
<dbReference type="GO" id="GO:0005737">
    <property type="term" value="C:cytoplasm"/>
    <property type="evidence" value="ECO:0007669"/>
    <property type="project" value="UniProtKB-SubCell"/>
</dbReference>
<dbReference type="EMBL" id="JALJOS010000019">
    <property type="protein sequence ID" value="KAK9826981.1"/>
    <property type="molecule type" value="Genomic_DNA"/>
</dbReference>
<dbReference type="GO" id="GO:0015031">
    <property type="term" value="P:protein transport"/>
    <property type="evidence" value="ECO:0007669"/>
    <property type="project" value="UniProtKB-KW"/>
</dbReference>
<protein>
    <recommendedName>
        <fullName evidence="2 7">60S ribosomal export protein NMD3</fullName>
    </recommendedName>
</protein>
<dbReference type="InterPro" id="IPR048898">
    <property type="entry name" value="OB_NMD3"/>
</dbReference>
<dbReference type="PANTHER" id="PTHR12746">
    <property type="entry name" value="NONSENSE-MEDIATED MRNA DECAY PROTEIN 3"/>
    <property type="match status" value="1"/>
</dbReference>
<keyword evidence="4 7" id="KW-0963">Cytoplasm</keyword>
<dbReference type="Proteomes" id="UP001438707">
    <property type="component" value="Unassembled WGS sequence"/>
</dbReference>
<evidence type="ECO:0000313" key="13">
    <source>
        <dbReference type="Proteomes" id="UP001438707"/>
    </source>
</evidence>
<evidence type="ECO:0000256" key="8">
    <source>
        <dbReference type="SAM" id="MobiDB-lite"/>
    </source>
</evidence>
<evidence type="ECO:0000259" key="10">
    <source>
        <dbReference type="Pfam" id="PF21192"/>
    </source>
</evidence>
<dbReference type="Pfam" id="PF04981">
    <property type="entry name" value="NMD3"/>
    <property type="match status" value="1"/>
</dbReference>
<evidence type="ECO:0000256" key="6">
    <source>
        <dbReference type="ARBA" id="ARBA00023242"/>
    </source>
</evidence>
<dbReference type="InterPro" id="IPR007064">
    <property type="entry name" value="Nmd3_N"/>
</dbReference>
<gene>
    <name evidence="12" type="ORF">WJX74_002669</name>
</gene>
<keyword evidence="13" id="KW-1185">Reference proteome</keyword>
<evidence type="ECO:0000256" key="4">
    <source>
        <dbReference type="ARBA" id="ARBA00022490"/>
    </source>
</evidence>
<comment type="subcellular location">
    <subcellularLocation>
        <location evidence="7">Cytoplasm</location>
    </subcellularLocation>
    <subcellularLocation>
        <location evidence="7">Nucleus</location>
    </subcellularLocation>
</comment>
<sequence length="539" mass="60354">MATEVQATFLPQHTQGQVLCCLCGMGIAPNPSNMCVNCIRSQVDITEPIQKKAAVMWCKECGRYLNPPRQWIVAQPESKELLTHCIKRLKGLSKVKLVDAGFIWTEPHSRRLKVKLTVQGEVLNGAILQESLVIEYIVETHMCPDCARVAANPNVWNACAQVRQHVPHKRTFFYLEQLILKFNADANCLSMKEIHEGVDFYFSSKSHALKFVDFLQTVVPVRFRHDKQLVSHNEHQGTYNYKYTFSVEIVPICKDDLICLPQRVANSLGSLGPIVLCTRVTSSLTLLDLNTLRTAQIDANAYWRAPYTPMLGSRQLVEFVVLDIELLGPAHGKHALAEAQVVRASDFGSNDKSYFVKTHLGQVLHPGDTALGYDLTTANLVDPELERCINKGMTVPDVVLVRKSYEEARRKQKKRGAKRAWKLKRINQAGVEEDTPSEAGPGRKGRRDEGGQSQDDMERFLQELEEDPEMRAKVALYKDGKYAAAMEQIAHRHAMTEDGEEEGDLPEVPLEELLDDMAGLQLDDGADGSDGMSEAPMAD</sequence>
<feature type="domain" description="Nmd3 N-terminal" evidence="9">
    <location>
        <begin position="20"/>
        <end position="249"/>
    </location>
</feature>
<dbReference type="GO" id="GO:0043023">
    <property type="term" value="F:ribosomal large subunit binding"/>
    <property type="evidence" value="ECO:0007669"/>
    <property type="project" value="InterPro"/>
</dbReference>
<feature type="compositionally biased region" description="Basic and acidic residues" evidence="8">
    <location>
        <begin position="446"/>
        <end position="455"/>
    </location>
</feature>
<evidence type="ECO:0000256" key="2">
    <source>
        <dbReference type="ARBA" id="ARBA00017035"/>
    </source>
</evidence>
<dbReference type="InterPro" id="IPR039768">
    <property type="entry name" value="Nmd3"/>
</dbReference>
<comment type="function">
    <text evidence="7">Acts as an adapter for the XPO1/CRM1-mediated export of the 60S ribosomal subunit.</text>
</comment>
<name>A0AAW1QZY8_9CHLO</name>
<dbReference type="PANTHER" id="PTHR12746:SF2">
    <property type="entry name" value="60S RIBOSOMAL EXPORT PROTEIN NMD3"/>
    <property type="match status" value="1"/>
</dbReference>
<evidence type="ECO:0000256" key="5">
    <source>
        <dbReference type="ARBA" id="ARBA00022927"/>
    </source>
</evidence>
<keyword evidence="5 7" id="KW-0653">Protein transport</keyword>
<feature type="region of interest" description="Disordered" evidence="8">
    <location>
        <begin position="424"/>
        <end position="455"/>
    </location>
</feature>
<dbReference type="GO" id="GO:0000055">
    <property type="term" value="P:ribosomal large subunit export from nucleus"/>
    <property type="evidence" value="ECO:0007669"/>
    <property type="project" value="TreeGrafter"/>
</dbReference>
<keyword evidence="6 7" id="KW-0539">Nucleus</keyword>
<reference evidence="12 13" key="1">
    <citation type="journal article" date="2024" name="Nat. Commun.">
        <title>Phylogenomics reveals the evolutionary origins of lichenization in chlorophyte algae.</title>
        <authorList>
            <person name="Puginier C."/>
            <person name="Libourel C."/>
            <person name="Otte J."/>
            <person name="Skaloud P."/>
            <person name="Haon M."/>
            <person name="Grisel S."/>
            <person name="Petersen M."/>
            <person name="Berrin J.G."/>
            <person name="Delaux P.M."/>
            <person name="Dal Grande F."/>
            <person name="Keller J."/>
        </authorList>
    </citation>
    <scope>NUCLEOTIDE SEQUENCE [LARGE SCALE GENOMIC DNA]</scope>
    <source>
        <strain evidence="12 13">SAG 2145</strain>
    </source>
</reference>
<proteinExistence type="inferred from homology"/>
<evidence type="ECO:0000259" key="11">
    <source>
        <dbReference type="Pfam" id="PF21193"/>
    </source>
</evidence>